<proteinExistence type="inferred from homology"/>
<keyword evidence="5" id="KW-0121">Carboxypeptidase</keyword>
<dbReference type="InterPro" id="IPR023346">
    <property type="entry name" value="Lysozyme-like_dom_sf"/>
</dbReference>
<evidence type="ECO:0000256" key="6">
    <source>
        <dbReference type="ARBA" id="ARBA00022670"/>
    </source>
</evidence>
<evidence type="ECO:0000256" key="7">
    <source>
        <dbReference type="ARBA" id="ARBA00022676"/>
    </source>
</evidence>
<comment type="catalytic activity">
    <reaction evidence="16">
        <text>[GlcNAc-(1-&gt;4)-Mur2Ac(oyl-L-Ala-gamma-D-Glu-L-Lys-D-Ala-D-Ala)](n)-di-trans,octa-cis-undecaprenyl diphosphate + beta-D-GlcNAc-(1-&gt;4)-Mur2Ac(oyl-L-Ala-gamma-D-Glu-L-Lys-D-Ala-D-Ala)-di-trans,octa-cis-undecaprenyl diphosphate = [GlcNAc-(1-&gt;4)-Mur2Ac(oyl-L-Ala-gamma-D-Glu-L-Lys-D-Ala-D-Ala)](n+1)-di-trans,octa-cis-undecaprenyl diphosphate + di-trans,octa-cis-undecaprenyl diphosphate + H(+)</text>
        <dbReference type="Rhea" id="RHEA:23708"/>
        <dbReference type="Rhea" id="RHEA-COMP:9602"/>
        <dbReference type="Rhea" id="RHEA-COMP:9603"/>
        <dbReference type="ChEBI" id="CHEBI:15378"/>
        <dbReference type="ChEBI" id="CHEBI:58405"/>
        <dbReference type="ChEBI" id="CHEBI:60033"/>
        <dbReference type="ChEBI" id="CHEBI:78435"/>
        <dbReference type="EC" id="2.4.99.28"/>
    </reaction>
</comment>
<dbReference type="PANTHER" id="PTHR32282:SF11">
    <property type="entry name" value="PENICILLIN-BINDING PROTEIN 1B"/>
    <property type="match status" value="1"/>
</dbReference>
<dbReference type="Gene3D" id="3.40.710.10">
    <property type="entry name" value="DD-peptidase/beta-lactamase superfamily"/>
    <property type="match status" value="1"/>
</dbReference>
<evidence type="ECO:0000256" key="13">
    <source>
        <dbReference type="ARBA" id="ARBA00023268"/>
    </source>
</evidence>
<evidence type="ECO:0000256" key="4">
    <source>
        <dbReference type="ARBA" id="ARBA00022475"/>
    </source>
</evidence>
<keyword evidence="17" id="KW-1133">Transmembrane helix</keyword>
<dbReference type="GO" id="GO:0030288">
    <property type="term" value="C:outer membrane-bounded periplasmic space"/>
    <property type="evidence" value="ECO:0007669"/>
    <property type="project" value="TreeGrafter"/>
</dbReference>
<dbReference type="Gene3D" id="1.10.3810.10">
    <property type="entry name" value="Biosynthetic peptidoglycan transglycosylase-like"/>
    <property type="match status" value="1"/>
</dbReference>
<dbReference type="SUPFAM" id="SSF53955">
    <property type="entry name" value="Lysozyme-like"/>
    <property type="match status" value="1"/>
</dbReference>
<evidence type="ECO:0000256" key="14">
    <source>
        <dbReference type="ARBA" id="ARBA00023316"/>
    </source>
</evidence>
<keyword evidence="14" id="KW-0961">Cell wall biogenesis/degradation</keyword>
<keyword evidence="4" id="KW-1003">Cell membrane</keyword>
<keyword evidence="12 17" id="KW-0472">Membrane</keyword>
<comment type="subcellular location">
    <subcellularLocation>
        <location evidence="1">Cell membrane</location>
    </subcellularLocation>
</comment>
<evidence type="ECO:0000259" key="18">
    <source>
        <dbReference type="Pfam" id="PF00905"/>
    </source>
</evidence>
<dbReference type="GO" id="GO:0071555">
    <property type="term" value="P:cell wall organization"/>
    <property type="evidence" value="ECO:0007669"/>
    <property type="project" value="UniProtKB-KW"/>
</dbReference>
<keyword evidence="17" id="KW-0812">Transmembrane</keyword>
<keyword evidence="21" id="KW-1185">Reference proteome</keyword>
<evidence type="ECO:0000256" key="5">
    <source>
        <dbReference type="ARBA" id="ARBA00022645"/>
    </source>
</evidence>
<dbReference type="AlphaFoldDB" id="A0A3R9QMV9"/>
<organism evidence="20 21">
    <name type="scientific">Salibacterium salarium</name>
    <dbReference type="NCBI Taxonomy" id="284579"/>
    <lineage>
        <taxon>Bacteria</taxon>
        <taxon>Bacillati</taxon>
        <taxon>Bacillota</taxon>
        <taxon>Bacilli</taxon>
        <taxon>Bacillales</taxon>
        <taxon>Bacillaceae</taxon>
    </lineage>
</organism>
<evidence type="ECO:0000313" key="20">
    <source>
        <dbReference type="EMBL" id="RSL34334.1"/>
    </source>
</evidence>
<evidence type="ECO:0000256" key="8">
    <source>
        <dbReference type="ARBA" id="ARBA00022679"/>
    </source>
</evidence>
<dbReference type="Pfam" id="PF00905">
    <property type="entry name" value="Transpeptidase"/>
    <property type="match status" value="1"/>
</dbReference>
<evidence type="ECO:0000256" key="9">
    <source>
        <dbReference type="ARBA" id="ARBA00022801"/>
    </source>
</evidence>
<evidence type="ECO:0000256" key="12">
    <source>
        <dbReference type="ARBA" id="ARBA00023136"/>
    </source>
</evidence>
<keyword evidence="6" id="KW-0645">Protease</keyword>
<name>A0A3R9QMV9_9BACI</name>
<dbReference type="GO" id="GO:0008658">
    <property type="term" value="F:penicillin binding"/>
    <property type="evidence" value="ECO:0007669"/>
    <property type="project" value="InterPro"/>
</dbReference>
<evidence type="ECO:0000256" key="11">
    <source>
        <dbReference type="ARBA" id="ARBA00022984"/>
    </source>
</evidence>
<keyword evidence="9" id="KW-0378">Hydrolase</keyword>
<dbReference type="RefSeq" id="WP_125554570.1">
    <property type="nucleotide sequence ID" value="NZ_RBVX01000003.1"/>
</dbReference>
<feature type="domain" description="Glycosyl transferase family 51" evidence="19">
    <location>
        <begin position="60"/>
        <end position="236"/>
    </location>
</feature>
<dbReference type="EMBL" id="RBVX01000003">
    <property type="protein sequence ID" value="RSL34334.1"/>
    <property type="molecule type" value="Genomic_DNA"/>
</dbReference>
<dbReference type="InterPro" id="IPR012338">
    <property type="entry name" value="Beta-lactam/transpept-like"/>
</dbReference>
<dbReference type="SUPFAM" id="SSF56601">
    <property type="entry name" value="beta-lactamase/transpeptidase-like"/>
    <property type="match status" value="1"/>
</dbReference>
<comment type="similarity">
    <text evidence="3">In the N-terminal section; belongs to the glycosyltransferase 51 family.</text>
</comment>
<keyword evidence="7" id="KW-0328">Glycosyltransferase</keyword>
<dbReference type="GO" id="GO:0008360">
    <property type="term" value="P:regulation of cell shape"/>
    <property type="evidence" value="ECO:0007669"/>
    <property type="project" value="UniProtKB-KW"/>
</dbReference>
<sequence length="622" mass="70800">MRIAVGYFFIIGFITLFSFFLLGALQEGEDIKSVEAVLETETEMDTVTMPKNSYIYDKNGRVISEVTSQQNRRYIEYKDIPQLVKDAFLSTEDQHFFEHKGVDISAVGRALIVNAKANSIEEGASTLTQQVVRNLYLSHEQSYNRKLSEVLYSYQLEQDYSKREILEFYVNTIYFNNGIYGFETASQSYFNKPSKELSIAEVAFLAAIPANPEHYDPLTKKENTKLRQEWVLTKMQETGAISEEMKADAMKEPIHITFSKKTDLYPSYTFYIEHELKQLIAAEEGYKKQLENAGDDEKEEIEQKLNDRVDELWKSGIHIETSLHPEIQENVTSAVNQELDGSNVQGAAVVIDHATNRIVAMNGGKQYQKYDFQRAFQAYRQPGSAIKPLLVYGPYFEETGASTSDMVSSDPFCRNDYCPSNAGGGFYGNVTMETAFAQSYNTSALRLFDHTGIKTSFSYLDKFRFSKLQSENYHYAAALGGFSHGVSPLELTDSYTVFSNRGEYTPSRGIKSVTNEEGNVLYEWEDSSQQLWKKETNQKLRQLMRSVLTEGTAGFADIKGEEWRGKTGTTNEYHDLWFIGYDDRYTAGVWVGEDNPASLEPISSRLPHLSLWKQITSHIPEP</sequence>
<comment type="caution">
    <text evidence="20">The sequence shown here is derived from an EMBL/GenBank/DDBJ whole genome shotgun (WGS) entry which is preliminary data.</text>
</comment>
<evidence type="ECO:0000256" key="17">
    <source>
        <dbReference type="SAM" id="Phobius"/>
    </source>
</evidence>
<evidence type="ECO:0000313" key="21">
    <source>
        <dbReference type="Proteomes" id="UP000275076"/>
    </source>
</evidence>
<keyword evidence="10" id="KW-0133">Cell shape</keyword>
<evidence type="ECO:0000256" key="10">
    <source>
        <dbReference type="ARBA" id="ARBA00022960"/>
    </source>
</evidence>
<dbReference type="FunFam" id="1.10.3810.10:FF:000001">
    <property type="entry name" value="Penicillin-binding protein 1A"/>
    <property type="match status" value="1"/>
</dbReference>
<evidence type="ECO:0000256" key="1">
    <source>
        <dbReference type="ARBA" id="ARBA00004236"/>
    </source>
</evidence>
<feature type="transmembrane region" description="Helical" evidence="17">
    <location>
        <begin position="7"/>
        <end position="25"/>
    </location>
</feature>
<accession>A0A3R9QMV9</accession>
<reference evidence="20 21" key="1">
    <citation type="submission" date="2018-10" db="EMBL/GenBank/DDBJ databases">
        <title>Draft genome sequence of Bacillus salarius IM0101, isolated from a hypersaline soil in Inner Mongolia, China.</title>
        <authorList>
            <person name="Yamprayoonswat W."/>
            <person name="Boonvisut S."/>
            <person name="Jumpathong W."/>
            <person name="Sittihan S."/>
            <person name="Ruangsuj P."/>
            <person name="Wanthongcharoen S."/>
            <person name="Thongpramul N."/>
            <person name="Pimmason S."/>
            <person name="Yu B."/>
            <person name="Yasawong M."/>
        </authorList>
    </citation>
    <scope>NUCLEOTIDE SEQUENCE [LARGE SCALE GENOMIC DNA]</scope>
    <source>
        <strain evidence="20 21">IM0101</strain>
    </source>
</reference>
<evidence type="ECO:0000256" key="3">
    <source>
        <dbReference type="ARBA" id="ARBA00007739"/>
    </source>
</evidence>
<dbReference type="GO" id="GO:0009252">
    <property type="term" value="P:peptidoglycan biosynthetic process"/>
    <property type="evidence" value="ECO:0007669"/>
    <property type="project" value="UniProtKB-KW"/>
</dbReference>
<keyword evidence="11" id="KW-0573">Peptidoglycan synthesis</keyword>
<evidence type="ECO:0000256" key="15">
    <source>
        <dbReference type="ARBA" id="ARBA00034000"/>
    </source>
</evidence>
<comment type="catalytic activity">
    <reaction evidence="15">
        <text>Preferential cleavage: (Ac)2-L-Lys-D-Ala-|-D-Ala. Also transpeptidation of peptidyl-alanyl moieties that are N-acyl substituents of D-alanine.</text>
        <dbReference type="EC" id="3.4.16.4"/>
    </reaction>
</comment>
<dbReference type="GO" id="GO:0005886">
    <property type="term" value="C:plasma membrane"/>
    <property type="evidence" value="ECO:0007669"/>
    <property type="project" value="UniProtKB-SubCell"/>
</dbReference>
<evidence type="ECO:0000256" key="16">
    <source>
        <dbReference type="ARBA" id="ARBA00049902"/>
    </source>
</evidence>
<feature type="domain" description="Penicillin-binding protein transpeptidase" evidence="18">
    <location>
        <begin position="346"/>
        <end position="583"/>
    </location>
</feature>
<protein>
    <submittedName>
        <fullName evidence="20">Penicillin-binding protein</fullName>
    </submittedName>
</protein>
<gene>
    <name evidence="20" type="ORF">D7Z54_04000</name>
</gene>
<evidence type="ECO:0000256" key="2">
    <source>
        <dbReference type="ARBA" id="ARBA00007090"/>
    </source>
</evidence>
<dbReference type="PANTHER" id="PTHR32282">
    <property type="entry name" value="BINDING PROTEIN TRANSPEPTIDASE, PUTATIVE-RELATED"/>
    <property type="match status" value="1"/>
</dbReference>
<dbReference type="Proteomes" id="UP000275076">
    <property type="component" value="Unassembled WGS sequence"/>
</dbReference>
<dbReference type="InterPro" id="IPR001460">
    <property type="entry name" value="PCN-bd_Tpept"/>
</dbReference>
<comment type="similarity">
    <text evidence="2">In the C-terminal section; belongs to the transpeptidase family.</text>
</comment>
<dbReference type="InterPro" id="IPR001264">
    <property type="entry name" value="Glyco_trans_51"/>
</dbReference>
<dbReference type="OrthoDB" id="9766909at2"/>
<dbReference type="GO" id="GO:0006508">
    <property type="term" value="P:proteolysis"/>
    <property type="evidence" value="ECO:0007669"/>
    <property type="project" value="UniProtKB-KW"/>
</dbReference>
<dbReference type="InterPro" id="IPR050396">
    <property type="entry name" value="Glycosyltr_51/Transpeptidase"/>
</dbReference>
<dbReference type="Pfam" id="PF00912">
    <property type="entry name" value="Transgly"/>
    <property type="match status" value="1"/>
</dbReference>
<dbReference type="GO" id="GO:0008955">
    <property type="term" value="F:peptidoglycan glycosyltransferase activity"/>
    <property type="evidence" value="ECO:0007669"/>
    <property type="project" value="UniProtKB-EC"/>
</dbReference>
<keyword evidence="8" id="KW-0808">Transferase</keyword>
<keyword evidence="13" id="KW-0511">Multifunctional enzyme</keyword>
<dbReference type="GO" id="GO:0009002">
    <property type="term" value="F:serine-type D-Ala-D-Ala carboxypeptidase activity"/>
    <property type="evidence" value="ECO:0007669"/>
    <property type="project" value="UniProtKB-EC"/>
</dbReference>
<evidence type="ECO:0000259" key="19">
    <source>
        <dbReference type="Pfam" id="PF00912"/>
    </source>
</evidence>
<dbReference type="InterPro" id="IPR036950">
    <property type="entry name" value="PBP_transglycosylase"/>
</dbReference>